<gene>
    <name evidence="2" type="ORF">PBIL07802_LOCUS2711</name>
</gene>
<accession>A0A7S3FZZ2</accession>
<dbReference type="InterPro" id="IPR011990">
    <property type="entry name" value="TPR-like_helical_dom_sf"/>
</dbReference>
<sequence>MFTDHGDVVPSLKKETEERNAAAAYLLATYFLKGYYARKMQGRGTFLIADLAKKGHPGSLGACYENGYSRYEKNHSLAVSCWNKGVEEGDVVSMFNLAQSLERTRENKRAVSLYRRAAHLNYVPAIFKLAHCYELGIGVKIQEDRAKLLYADAAAKGDPDAMYALGRLFEANYHVDNAITPGDVPFSISSYQPMQVLAVLNCGCTI</sequence>
<dbReference type="PANTHER" id="PTHR46430">
    <property type="entry name" value="PROTEIN SKT5-RELATED"/>
    <property type="match status" value="1"/>
</dbReference>
<evidence type="ECO:0000256" key="1">
    <source>
        <dbReference type="ARBA" id="ARBA00022737"/>
    </source>
</evidence>
<dbReference type="AlphaFoldDB" id="A0A7S3FZZ2"/>
<reference evidence="2" key="1">
    <citation type="submission" date="2021-01" db="EMBL/GenBank/DDBJ databases">
        <authorList>
            <person name="Corre E."/>
            <person name="Pelletier E."/>
            <person name="Niang G."/>
            <person name="Scheremetjew M."/>
            <person name="Finn R."/>
            <person name="Kale V."/>
            <person name="Holt S."/>
            <person name="Cochrane G."/>
            <person name="Meng A."/>
            <person name="Brown T."/>
            <person name="Cohen L."/>
        </authorList>
    </citation>
    <scope>NUCLEOTIDE SEQUENCE</scope>
    <source>
        <strain evidence="2">NIES-2562</strain>
    </source>
</reference>
<dbReference type="Pfam" id="PF08238">
    <property type="entry name" value="Sel1"/>
    <property type="match status" value="4"/>
</dbReference>
<dbReference type="SUPFAM" id="SSF81901">
    <property type="entry name" value="HCP-like"/>
    <property type="match status" value="1"/>
</dbReference>
<evidence type="ECO:0000313" key="2">
    <source>
        <dbReference type="EMBL" id="CAE0240551.1"/>
    </source>
</evidence>
<name>A0A7S3FZZ2_9EUKA</name>
<protein>
    <submittedName>
        <fullName evidence="2">Uncharacterized protein</fullName>
    </submittedName>
</protein>
<proteinExistence type="predicted"/>
<dbReference type="PANTHER" id="PTHR46430:SF1">
    <property type="entry name" value="CHITIN SYNTHASE REGULATOR SKT5-RELATED"/>
    <property type="match status" value="1"/>
</dbReference>
<dbReference type="EMBL" id="HBIB01004510">
    <property type="protein sequence ID" value="CAE0240551.1"/>
    <property type="molecule type" value="Transcribed_RNA"/>
</dbReference>
<dbReference type="InterPro" id="IPR051726">
    <property type="entry name" value="Chitin_Synth_Reg"/>
</dbReference>
<dbReference type="SMART" id="SM00671">
    <property type="entry name" value="SEL1"/>
    <property type="match status" value="4"/>
</dbReference>
<keyword evidence="1" id="KW-0677">Repeat</keyword>
<dbReference type="InterPro" id="IPR006597">
    <property type="entry name" value="Sel1-like"/>
</dbReference>
<organism evidence="2">
    <name type="scientific">Palpitomonas bilix</name>
    <dbReference type="NCBI Taxonomy" id="652834"/>
    <lineage>
        <taxon>Eukaryota</taxon>
        <taxon>Eukaryota incertae sedis</taxon>
    </lineage>
</organism>
<dbReference type="Gene3D" id="1.25.40.10">
    <property type="entry name" value="Tetratricopeptide repeat domain"/>
    <property type="match status" value="1"/>
</dbReference>